<dbReference type="EMBL" id="KI669468">
    <property type="protein sequence ID" value="OCF54843.1"/>
    <property type="molecule type" value="Genomic_DNA"/>
</dbReference>
<proteinExistence type="predicted"/>
<reference evidence="3" key="2">
    <citation type="submission" date="2013-12" db="EMBL/GenBank/DDBJ databases">
        <title>Evolution of pathogenesis and genome organization in the Tremellales.</title>
        <authorList>
            <person name="Cuomo C."/>
            <person name="Litvintseva A."/>
            <person name="Heitman J."/>
            <person name="Chen Y."/>
            <person name="Sun S."/>
            <person name="Springer D."/>
            <person name="Dromer F."/>
            <person name="Young S."/>
            <person name="Zeng Q."/>
            <person name="Chapman S."/>
            <person name="Gujja S."/>
            <person name="Saif S."/>
            <person name="Birren B."/>
        </authorList>
    </citation>
    <scope>NUCLEOTIDE SEQUENCE [LARGE SCALE GENOMIC DNA]</scope>
    <source>
        <strain evidence="3">CBS 10435</strain>
    </source>
</reference>
<evidence type="ECO:0000256" key="1">
    <source>
        <dbReference type="SAM" id="MobiDB-lite"/>
    </source>
</evidence>
<organism evidence="2 3">
    <name type="scientific">Kwoniella mangroviensis CBS 10435</name>
    <dbReference type="NCBI Taxonomy" id="1331196"/>
    <lineage>
        <taxon>Eukaryota</taxon>
        <taxon>Fungi</taxon>
        <taxon>Dikarya</taxon>
        <taxon>Basidiomycota</taxon>
        <taxon>Agaricomycotina</taxon>
        <taxon>Tremellomycetes</taxon>
        <taxon>Tremellales</taxon>
        <taxon>Cryptococcaceae</taxon>
        <taxon>Kwoniella</taxon>
    </lineage>
</organism>
<name>A0A1B9IH45_9TREE</name>
<reference evidence="2 3" key="1">
    <citation type="submission" date="2013-07" db="EMBL/GenBank/DDBJ databases">
        <title>The Genome Sequence of Kwoniella mangroviensis CBS10435.</title>
        <authorList>
            <consortium name="The Broad Institute Genome Sequencing Platform"/>
            <person name="Cuomo C."/>
            <person name="Litvintseva A."/>
            <person name="Chen Y."/>
            <person name="Heitman J."/>
            <person name="Sun S."/>
            <person name="Springer D."/>
            <person name="Dromer F."/>
            <person name="Young S.K."/>
            <person name="Zeng Q."/>
            <person name="Gargeya S."/>
            <person name="Fitzgerald M."/>
            <person name="Abouelleil A."/>
            <person name="Alvarado L."/>
            <person name="Berlin A.M."/>
            <person name="Chapman S.B."/>
            <person name="Dewar J."/>
            <person name="Goldberg J."/>
            <person name="Griggs A."/>
            <person name="Gujja S."/>
            <person name="Hansen M."/>
            <person name="Howarth C."/>
            <person name="Imamovic A."/>
            <person name="Larimer J."/>
            <person name="McCowan C."/>
            <person name="Murphy C."/>
            <person name="Pearson M."/>
            <person name="Priest M."/>
            <person name="Roberts A."/>
            <person name="Saif S."/>
            <person name="Shea T."/>
            <person name="Sykes S."/>
            <person name="Wortman J."/>
            <person name="Nusbaum C."/>
            <person name="Birren B."/>
        </authorList>
    </citation>
    <scope>NUCLEOTIDE SEQUENCE [LARGE SCALE GENOMIC DNA]</scope>
    <source>
        <strain evidence="2 3">CBS 10435</strain>
    </source>
</reference>
<feature type="compositionally biased region" description="Polar residues" evidence="1">
    <location>
        <begin position="186"/>
        <end position="195"/>
    </location>
</feature>
<sequence>MTSYNPLISSYTIDSHGNLSFTNPTGSSGWMCRQSGTWGIQDCSGFSISVGSNGPKGKNGTIFFEGVFEGGKHQFIPGKDYTTSSDGTFKFYHPDPTNHAWLVVKSGGRLMYEDSKGNFTVVEKEGKVTFVDIYVEKDKVDGEDAASGENADCDSLTSESVFMPWVNLGKLVPAKRIGRDQDDNEGNFSSHQQGFSDKVKNILKTPKWVSRGTASGQAFSES</sequence>
<protein>
    <submittedName>
        <fullName evidence="2">Uncharacterized protein</fullName>
    </submittedName>
</protein>
<gene>
    <name evidence="2" type="ORF">L486_07498</name>
</gene>
<dbReference type="AlphaFoldDB" id="A0A1B9IH45"/>
<accession>A0A1B9IH45</accession>
<keyword evidence="3" id="KW-1185">Reference proteome</keyword>
<evidence type="ECO:0000313" key="3">
    <source>
        <dbReference type="Proteomes" id="UP000092583"/>
    </source>
</evidence>
<evidence type="ECO:0000313" key="2">
    <source>
        <dbReference type="EMBL" id="OCF54843.1"/>
    </source>
</evidence>
<feature type="region of interest" description="Disordered" evidence="1">
    <location>
        <begin position="178"/>
        <end position="199"/>
    </location>
</feature>
<dbReference type="Proteomes" id="UP000092583">
    <property type="component" value="Unassembled WGS sequence"/>
</dbReference>